<sequence length="102" mass="10812">GVATFYHAFTFEPLGKHNCIVCTGTACYVKGSVSIVESLSQHYNVSEGKTTEDGLFSLTTARCLGSCGLAPVTVLDGEVRGKSTSERIIQLVDLVLADEVKA</sequence>
<comment type="caution">
    <text evidence="1">The sequence shown here is derived from an EMBL/GenBank/DDBJ whole genome shotgun (WGS) entry which is preliminary data.</text>
</comment>
<dbReference type="PANTHER" id="PTHR43342:SF2">
    <property type="entry name" value="POTENTIAL NAD-REDUCING HYDROGENASE SUBUNIT"/>
    <property type="match status" value="1"/>
</dbReference>
<dbReference type="Gene3D" id="3.40.30.10">
    <property type="entry name" value="Glutaredoxin"/>
    <property type="match status" value="1"/>
</dbReference>
<gene>
    <name evidence="1" type="ORF">S01H1_79414</name>
</gene>
<dbReference type="AlphaFoldDB" id="X0YV20"/>
<accession>X0YV20</accession>
<dbReference type="InterPro" id="IPR036249">
    <property type="entry name" value="Thioredoxin-like_sf"/>
</dbReference>
<dbReference type="InterPro" id="IPR028431">
    <property type="entry name" value="NADP_DH_HndA-like"/>
</dbReference>
<dbReference type="PANTHER" id="PTHR43342">
    <property type="entry name" value="NADH-QUINONE OXIDOREDUCTASE, E SUBUNIT"/>
    <property type="match status" value="1"/>
</dbReference>
<dbReference type="SUPFAM" id="SSF52833">
    <property type="entry name" value="Thioredoxin-like"/>
    <property type="match status" value="1"/>
</dbReference>
<feature type="non-terminal residue" evidence="1">
    <location>
        <position position="1"/>
    </location>
</feature>
<proteinExistence type="predicted"/>
<dbReference type="GO" id="GO:0016491">
    <property type="term" value="F:oxidoreductase activity"/>
    <property type="evidence" value="ECO:0007669"/>
    <property type="project" value="InterPro"/>
</dbReference>
<dbReference type="InterPro" id="IPR042128">
    <property type="entry name" value="NuoE_dom"/>
</dbReference>
<name>X0YV20_9ZZZZ</name>
<dbReference type="CDD" id="cd03064">
    <property type="entry name" value="TRX_Fd_NuoE"/>
    <property type="match status" value="1"/>
</dbReference>
<dbReference type="PROSITE" id="PS01099">
    <property type="entry name" value="COMPLEX1_24K"/>
    <property type="match status" value="1"/>
</dbReference>
<protein>
    <recommendedName>
        <fullName evidence="2">NADH:ubiquinone oxidoreductase 24 kD subunit</fullName>
    </recommendedName>
</protein>
<evidence type="ECO:0008006" key="2">
    <source>
        <dbReference type="Google" id="ProtNLM"/>
    </source>
</evidence>
<organism evidence="1">
    <name type="scientific">marine sediment metagenome</name>
    <dbReference type="NCBI Taxonomy" id="412755"/>
    <lineage>
        <taxon>unclassified sequences</taxon>
        <taxon>metagenomes</taxon>
        <taxon>ecological metagenomes</taxon>
    </lineage>
</organism>
<dbReference type="EMBL" id="BARS01053533">
    <property type="protein sequence ID" value="GAG52183.1"/>
    <property type="molecule type" value="Genomic_DNA"/>
</dbReference>
<dbReference type="PIRSF" id="PIRSF000216">
    <property type="entry name" value="NADH_DH_24kDa"/>
    <property type="match status" value="1"/>
</dbReference>
<evidence type="ECO:0000313" key="1">
    <source>
        <dbReference type="EMBL" id="GAG52183.1"/>
    </source>
</evidence>
<reference evidence="1" key="1">
    <citation type="journal article" date="2014" name="Front. Microbiol.">
        <title>High frequency of phylogenetically diverse reductive dehalogenase-homologous genes in deep subseafloor sedimentary metagenomes.</title>
        <authorList>
            <person name="Kawai M."/>
            <person name="Futagami T."/>
            <person name="Toyoda A."/>
            <person name="Takaki Y."/>
            <person name="Nishi S."/>
            <person name="Hori S."/>
            <person name="Arai W."/>
            <person name="Tsubouchi T."/>
            <person name="Morono Y."/>
            <person name="Uchiyama I."/>
            <person name="Ito T."/>
            <person name="Fujiyama A."/>
            <person name="Inagaki F."/>
            <person name="Takami H."/>
        </authorList>
    </citation>
    <scope>NUCLEOTIDE SEQUENCE</scope>
    <source>
        <strain evidence="1">Expedition CK06-06</strain>
    </source>
</reference>
<dbReference type="Pfam" id="PF01257">
    <property type="entry name" value="2Fe-2S_thioredx"/>
    <property type="match status" value="1"/>
</dbReference>
<dbReference type="InterPro" id="IPR002023">
    <property type="entry name" value="NuoE-like"/>
</dbReference>